<keyword evidence="5" id="KW-1185">Reference proteome</keyword>
<dbReference type="Pfam" id="PF13428">
    <property type="entry name" value="TPR_14"/>
    <property type="match status" value="1"/>
</dbReference>
<name>A0A6N9TNU0_DISTH</name>
<dbReference type="EMBL" id="JAAGRR010000034">
    <property type="protein sequence ID" value="NDY42100.1"/>
    <property type="molecule type" value="Genomic_DNA"/>
</dbReference>
<evidence type="ECO:0000256" key="1">
    <source>
        <dbReference type="ARBA" id="ARBA00022737"/>
    </source>
</evidence>
<dbReference type="PROSITE" id="PS50005">
    <property type="entry name" value="TPR"/>
    <property type="match status" value="2"/>
</dbReference>
<dbReference type="Proteomes" id="UP000469346">
    <property type="component" value="Unassembled WGS sequence"/>
</dbReference>
<comment type="caution">
    <text evidence="4">The sequence shown here is derived from an EMBL/GenBank/DDBJ whole genome shotgun (WGS) entry which is preliminary data.</text>
</comment>
<dbReference type="PANTHER" id="PTHR44227">
    <property type="match status" value="1"/>
</dbReference>
<dbReference type="Pfam" id="PF13432">
    <property type="entry name" value="TPR_16"/>
    <property type="match status" value="1"/>
</dbReference>
<evidence type="ECO:0000313" key="4">
    <source>
        <dbReference type="EMBL" id="NDY42100.1"/>
    </source>
</evidence>
<feature type="repeat" description="TPR" evidence="3">
    <location>
        <begin position="443"/>
        <end position="476"/>
    </location>
</feature>
<sequence length="635" mass="67421">MREQAPLWGGTPSTAGAREAGRLAPLVLEWLAGHLAFAGGAFHAGDPAGAVLDALRLSDRQRARAAEALARGEAFWDRVGLRVLVPLGDPPPYGALVLEGVSRAVGPDEAERWLPLLREAVQEKFATLLRETRRAADGRMPRYAALALADDGRRRPPGALLSLSLAGGPGTEAGGPGRRAAVLLAGLWPETTPEWLGATPRGDLFLLPGVDPERLREGLRRLAAPGRRRGLRVQAALAAPLAAGAPPEAQLRRLDRVRRAAEALETAVLGLSDLEAWQRRLGLSDAAAAVAAVQGRLRARRARGVAYLRRPGGEGPPAVELADRVGAEAVPAGPAAAFLLLAPGARGALREAGARIREAARGLWGEAPPVGLSGAEIPTLRPGRLAAAALWAYAHALLLPAPEAVVFDAVTRNVQGDELLAWGDPAGACRAYRAGLRLDPESANLHNSLGVCLGEMGRHAEAEGAFRRAAELAPDDFMAHYNLGGALLRRGRAREAADRLELAWRIREGDLLVGTRLAEARLAAGRPEAALELAAPLARSRRDDAPLPLLRVLGRALFRLGRWPEAREAWTRALARHPEDAETLVDLAAGYLEPGGDPETARRLARQAEDRGGLPPETARRLARLLRRLPPPGTP</sequence>
<proteinExistence type="predicted"/>
<keyword evidence="2 3" id="KW-0802">TPR repeat</keyword>
<dbReference type="InterPro" id="IPR052346">
    <property type="entry name" value="O-mannosyl-transferase_TMTC"/>
</dbReference>
<dbReference type="InterPro" id="IPR011990">
    <property type="entry name" value="TPR-like_helical_dom_sf"/>
</dbReference>
<dbReference type="InterPro" id="IPR019734">
    <property type="entry name" value="TPR_rpt"/>
</dbReference>
<gene>
    <name evidence="4" type="ORF">G3N55_04460</name>
</gene>
<keyword evidence="1" id="KW-0677">Repeat</keyword>
<dbReference type="AlphaFoldDB" id="A0A6N9TNU0"/>
<reference evidence="4 5" key="1">
    <citation type="submission" date="2020-02" db="EMBL/GenBank/DDBJ databases">
        <title>Comparative genomics of sulfur disproportionating microorganisms.</title>
        <authorList>
            <person name="Ward L.M."/>
            <person name="Bertran E."/>
            <person name="Johnston D.T."/>
        </authorList>
    </citation>
    <scope>NUCLEOTIDE SEQUENCE [LARGE SCALE GENOMIC DNA]</scope>
    <source>
        <strain evidence="4 5">DSM 100025</strain>
    </source>
</reference>
<protein>
    <submittedName>
        <fullName evidence="4">Tetratricopeptide repeat protein</fullName>
    </submittedName>
</protein>
<accession>A0A6N9TNU0</accession>
<dbReference type="SUPFAM" id="SSF48452">
    <property type="entry name" value="TPR-like"/>
    <property type="match status" value="1"/>
</dbReference>
<dbReference type="PANTHER" id="PTHR44227:SF3">
    <property type="entry name" value="PROTEIN O-MANNOSYL-TRANSFERASE TMTC4"/>
    <property type="match status" value="1"/>
</dbReference>
<dbReference type="SMART" id="SM00028">
    <property type="entry name" value="TPR"/>
    <property type="match status" value="4"/>
</dbReference>
<evidence type="ECO:0000256" key="2">
    <source>
        <dbReference type="ARBA" id="ARBA00022803"/>
    </source>
</evidence>
<feature type="repeat" description="TPR" evidence="3">
    <location>
        <begin position="547"/>
        <end position="580"/>
    </location>
</feature>
<evidence type="ECO:0000256" key="3">
    <source>
        <dbReference type="PROSITE-ProRule" id="PRU00339"/>
    </source>
</evidence>
<dbReference type="RefSeq" id="WP_163298245.1">
    <property type="nucleotide sequence ID" value="NZ_JAAGRR010000034.1"/>
</dbReference>
<dbReference type="Gene3D" id="1.25.40.10">
    <property type="entry name" value="Tetratricopeptide repeat domain"/>
    <property type="match status" value="2"/>
</dbReference>
<evidence type="ECO:0000313" key="5">
    <source>
        <dbReference type="Proteomes" id="UP000469346"/>
    </source>
</evidence>
<organism evidence="4 5">
    <name type="scientific">Dissulfurirhabdus thermomarina</name>
    <dbReference type="NCBI Taxonomy" id="1765737"/>
    <lineage>
        <taxon>Bacteria</taxon>
        <taxon>Deltaproteobacteria</taxon>
        <taxon>Dissulfurirhabdaceae</taxon>
        <taxon>Dissulfurirhabdus</taxon>
    </lineage>
</organism>